<evidence type="ECO:0000313" key="1">
    <source>
        <dbReference type="EMBL" id="AHJ87037.1"/>
    </source>
</evidence>
<dbReference type="Proteomes" id="UP000032000">
    <property type="component" value="Segment"/>
</dbReference>
<name>A0A0B4L9G9_9CAUD</name>
<protein>
    <submittedName>
        <fullName evidence="1">Baseplate hub assembly protein</fullName>
    </submittedName>
</protein>
<dbReference type="GeneID" id="23681200"/>
<keyword evidence="2" id="KW-1185">Reference proteome</keyword>
<evidence type="ECO:0000313" key="2">
    <source>
        <dbReference type="Proteomes" id="UP000032000"/>
    </source>
</evidence>
<dbReference type="KEGG" id="vg:23681200"/>
<dbReference type="Pfam" id="PF12322">
    <property type="entry name" value="T4_baseplate"/>
    <property type="match status" value="1"/>
</dbReference>
<dbReference type="RefSeq" id="YP_009126390.1">
    <property type="nucleotide sequence ID" value="NC_026607.2"/>
</dbReference>
<accession>A0A0B4L9G9</accession>
<gene>
    <name evidence="1" type="ORF">STP4a_183</name>
</gene>
<sequence>MANIIRCVLPDGVHRFKPFTVADYRDFLLVRNDLLNKSSDEQTNILNELLNDYFPEFPETWRPHIFLKVFTGSIGKTKIPIAFSCPVCEKKKQTLFDLHLNDLKSPEVEVAGIKIYFNFPDKFYEDKAQQINDNIKSVLYNGTEILWEDLSEDDKLQVIDAIDIDTLEKIISQMTPMSLTLKMKCCKTTTIKYEDFLNIFCLLLNPDEVFSFYQINHMLVKNQYDMNSIMNMIPVERSIALSLVEKDNSK</sequence>
<reference evidence="1" key="1">
    <citation type="submission" date="2015-06" db="EMBL/GenBank/DDBJ databases">
        <title>Genomic characterization of STP4-a, a novel T4 virulent phage infecting Salmonella.</title>
        <authorList>
            <person name="Li M."/>
            <person name="Wang J."/>
            <person name="Lin H."/>
            <person name="Han F."/>
        </authorList>
    </citation>
    <scope>NUCLEOTIDE SEQUENCE [LARGE SCALE GENOMIC DNA]</scope>
</reference>
<dbReference type="InterPro" id="IPR024364">
    <property type="entry name" value="Baseplate_phage_T4-like"/>
</dbReference>
<dbReference type="EMBL" id="KJ000058">
    <property type="protein sequence ID" value="AHJ87037.1"/>
    <property type="molecule type" value="Genomic_DNA"/>
</dbReference>
<organism evidence="1 2">
    <name type="scientific">Salmonella phage STP4-a</name>
    <dbReference type="NCBI Taxonomy" id="1445860"/>
    <lineage>
        <taxon>Viruses</taxon>
        <taxon>Duplodnaviria</taxon>
        <taxon>Heunggongvirae</taxon>
        <taxon>Uroviricota</taxon>
        <taxon>Caudoviricetes</taxon>
        <taxon>Pantevenvirales</taxon>
        <taxon>Straboviridae</taxon>
        <taxon>Tevenvirinae</taxon>
        <taxon>Gelderlandvirus</taxon>
        <taxon>Gelderlandvirus stp4a</taxon>
    </lineage>
</organism>
<proteinExistence type="predicted"/>